<keyword evidence="5 6" id="KW-0067">ATP-binding</keyword>
<feature type="domain" description="Polyphosphate kinase N-terminal" evidence="10">
    <location>
        <begin position="32"/>
        <end position="136"/>
    </location>
</feature>
<dbReference type="GO" id="GO:0046872">
    <property type="term" value="F:metal ion binding"/>
    <property type="evidence" value="ECO:0007669"/>
    <property type="project" value="UniProtKB-KW"/>
</dbReference>
<dbReference type="PANTHER" id="PTHR30218">
    <property type="entry name" value="POLYPHOSPHATE KINASE"/>
    <property type="match status" value="1"/>
</dbReference>
<dbReference type="InterPro" id="IPR025198">
    <property type="entry name" value="PPK_N_dom"/>
</dbReference>
<dbReference type="CDD" id="cd09165">
    <property type="entry name" value="PLDc_PaPPK1_C1_like"/>
    <property type="match status" value="1"/>
</dbReference>
<proteinExistence type="inferred from homology"/>
<dbReference type="EC" id="2.7.4.1" evidence="6 7"/>
<dbReference type="Pfam" id="PF13090">
    <property type="entry name" value="PP_kinase_C"/>
    <property type="match status" value="1"/>
</dbReference>
<evidence type="ECO:0000313" key="13">
    <source>
        <dbReference type="EMBL" id="SUE40807.1"/>
    </source>
</evidence>
<evidence type="ECO:0000256" key="8">
    <source>
        <dbReference type="SAM" id="MobiDB-lite"/>
    </source>
</evidence>
<dbReference type="Gene3D" id="3.30.1840.10">
    <property type="entry name" value="Polyphosphate kinase middle domain"/>
    <property type="match status" value="1"/>
</dbReference>
<dbReference type="HAMAP" id="MF_00347">
    <property type="entry name" value="Polyphosphate_kinase"/>
    <property type="match status" value="1"/>
</dbReference>
<protein>
    <recommendedName>
        <fullName evidence="6 7">Polyphosphate kinase</fullName>
        <ecNumber evidence="6 7">2.7.4.1</ecNumber>
    </recommendedName>
    <alternativeName>
        <fullName evidence="6">ATP-polyphosphate phosphotransferase</fullName>
    </alternativeName>
    <alternativeName>
        <fullName evidence="6">Polyphosphoric acid kinase</fullName>
    </alternativeName>
</protein>
<comment type="catalytic activity">
    <reaction evidence="6 7">
        <text>[phosphate](n) + ATP = [phosphate](n+1) + ADP</text>
        <dbReference type="Rhea" id="RHEA:19573"/>
        <dbReference type="Rhea" id="RHEA-COMP:9859"/>
        <dbReference type="Rhea" id="RHEA-COMP:14280"/>
        <dbReference type="ChEBI" id="CHEBI:16838"/>
        <dbReference type="ChEBI" id="CHEBI:30616"/>
        <dbReference type="ChEBI" id="CHEBI:456216"/>
        <dbReference type="EC" id="2.7.4.1"/>
    </reaction>
</comment>
<evidence type="ECO:0000256" key="2">
    <source>
        <dbReference type="ARBA" id="ARBA00022679"/>
    </source>
</evidence>
<dbReference type="PANTHER" id="PTHR30218:SF0">
    <property type="entry name" value="POLYPHOSPHATE KINASE"/>
    <property type="match status" value="1"/>
</dbReference>
<gene>
    <name evidence="6 13" type="primary">ppk</name>
    <name evidence="13" type="ORF">NCTC13291_02378</name>
</gene>
<evidence type="ECO:0000256" key="6">
    <source>
        <dbReference type="HAMAP-Rule" id="MF_00347"/>
    </source>
</evidence>
<dbReference type="SUPFAM" id="SSF143724">
    <property type="entry name" value="PHP14-like"/>
    <property type="match status" value="1"/>
</dbReference>
<evidence type="ECO:0000256" key="7">
    <source>
        <dbReference type="RuleBase" id="RU003800"/>
    </source>
</evidence>
<feature type="compositionally biased region" description="Basic residues" evidence="8">
    <location>
        <begin position="718"/>
        <end position="731"/>
    </location>
</feature>
<feature type="domain" description="Polyphosphate kinase C-terminal" evidence="11">
    <location>
        <begin position="527"/>
        <end position="695"/>
    </location>
</feature>
<dbReference type="NCBIfam" id="NF003919">
    <property type="entry name" value="PRK05443.1-4"/>
    <property type="match status" value="1"/>
</dbReference>
<feature type="binding site" evidence="6">
    <location>
        <position position="588"/>
    </location>
    <ligand>
        <name>ATP</name>
        <dbReference type="ChEBI" id="CHEBI:30616"/>
    </ligand>
</feature>
<keyword evidence="6" id="KW-0460">Magnesium</keyword>
<feature type="binding site" evidence="6">
    <location>
        <position position="616"/>
    </location>
    <ligand>
        <name>ATP</name>
        <dbReference type="ChEBI" id="CHEBI:30616"/>
    </ligand>
</feature>
<dbReference type="CDD" id="cd09168">
    <property type="entry name" value="PLDc_PaPPK1_C2_like"/>
    <property type="match status" value="1"/>
</dbReference>
<evidence type="ECO:0000256" key="3">
    <source>
        <dbReference type="ARBA" id="ARBA00022741"/>
    </source>
</evidence>
<keyword evidence="6" id="KW-0479">Metal-binding</keyword>
<keyword evidence="1 6" id="KW-0597">Phosphoprotein</keyword>
<feature type="active site" description="Phosphohistidine intermediate" evidence="6">
    <location>
        <position position="459"/>
    </location>
</feature>
<evidence type="ECO:0000259" key="11">
    <source>
        <dbReference type="Pfam" id="PF13090"/>
    </source>
</evidence>
<dbReference type="AlphaFoldDB" id="A0A379N0G3"/>
<dbReference type="EMBL" id="UGVN01000001">
    <property type="protein sequence ID" value="SUE40807.1"/>
    <property type="molecule type" value="Genomic_DNA"/>
</dbReference>
<feature type="binding site" evidence="6">
    <location>
        <position position="70"/>
    </location>
    <ligand>
        <name>ATP</name>
        <dbReference type="ChEBI" id="CHEBI:30616"/>
    </ligand>
</feature>
<comment type="function">
    <text evidence="6 7">Catalyzes the reversible transfer of the terminal phosphate of ATP to form a long-chain polyphosphate (polyP).</text>
</comment>
<dbReference type="Proteomes" id="UP000254919">
    <property type="component" value="Unassembled WGS sequence"/>
</dbReference>
<evidence type="ECO:0000256" key="4">
    <source>
        <dbReference type="ARBA" id="ARBA00022777"/>
    </source>
</evidence>
<dbReference type="SUPFAM" id="SSF140356">
    <property type="entry name" value="PPK N-terminal domain-like"/>
    <property type="match status" value="1"/>
</dbReference>
<dbReference type="GO" id="GO:0008976">
    <property type="term" value="F:polyphosphate kinase activity"/>
    <property type="evidence" value="ECO:0007669"/>
    <property type="project" value="UniProtKB-UniRule"/>
</dbReference>
<evidence type="ECO:0000259" key="9">
    <source>
        <dbReference type="Pfam" id="PF02503"/>
    </source>
</evidence>
<evidence type="ECO:0000256" key="1">
    <source>
        <dbReference type="ARBA" id="ARBA00022553"/>
    </source>
</evidence>
<dbReference type="GO" id="GO:0006799">
    <property type="term" value="P:polyphosphate biosynthetic process"/>
    <property type="evidence" value="ECO:0007669"/>
    <property type="project" value="UniProtKB-UniRule"/>
</dbReference>
<dbReference type="NCBIfam" id="NF003917">
    <property type="entry name" value="PRK05443.1-1"/>
    <property type="match status" value="1"/>
</dbReference>
<sequence length="737" mass="82454">MDAIFTGEMPTVPAELPPDMPSGDLHTLSWRFINRELSWLAFNERVLEQASHPDHPLLERLRFIAISASNLDEFYSVRVAGLVGQVRAGITKLSPDGLTTAQQLAAIHERAGSLIEAQRMAWREVRVLLREVGIAVLEPAELEESERAWLESWFMERVFPVLTPLAVDPAHPFPFIANLALCLVLKLIREEDGGTMRALVPLPSQVERFVRLPPRGEGKGDGVIRFVTMEDLVTLNLPHLFPGYIPAERGLFRLIRDTDVEFEEEAEDLVSSYETALKRRRRGQAIRVTVTTDTPSDMVDLVAEETEADRTGVFAVEGLLGLSDLSQLIVDDRPDLLFTPYTPRFPERILDFGGDCFAAIRSKDIVVHHPYESFDVVVQFVRQAARDPNVVAIKQTLYRTSRDSSIARALIEAAEAGKSVTAMVELKARFDEERNIAIARQLEAAGVQVVYGFVDLKIHAKVSLVVRREGGTLRSYAHFGTGNYHPVTARIYTDISFFTADPGLTGDAARLFNYLTGYARPEKMQSLAFSPLTIRPTLMGLIEQEIAFARSGRPAGIWLKMNSLVDEQLIDALYRASEAGVRVDCVVRGICCLRPGVPGLSSNIRVKSIVGRFLEHSRIYVFGNGHRLPSRRARVFISSADWMARNMDWRVETMVPVENPTVHAQILDQIMVVNMKDTAQSWTLGPDATYRRLDPGPKPLSSHDWFMTNPSLSGRGSALKRVRTAAPRRRPDRVAQD</sequence>
<dbReference type="NCBIfam" id="NF003921">
    <property type="entry name" value="PRK05443.2-2"/>
    <property type="match status" value="1"/>
</dbReference>
<feature type="region of interest" description="Disordered" evidence="8">
    <location>
        <begin position="1"/>
        <end position="20"/>
    </location>
</feature>
<dbReference type="InterPro" id="IPR036832">
    <property type="entry name" value="PPK_N_dom_sf"/>
</dbReference>
<feature type="binding site" evidence="6">
    <location>
        <position position="399"/>
    </location>
    <ligand>
        <name>Mg(2+)</name>
        <dbReference type="ChEBI" id="CHEBI:18420"/>
    </ligand>
</feature>
<dbReference type="InterPro" id="IPR041108">
    <property type="entry name" value="PP_kinase_C_1"/>
</dbReference>
<dbReference type="Gene3D" id="1.20.58.310">
    <property type="entry name" value="Polyphosphate kinase N-terminal domain"/>
    <property type="match status" value="1"/>
</dbReference>
<feature type="binding site" evidence="6">
    <location>
        <position position="492"/>
    </location>
    <ligand>
        <name>ATP</name>
        <dbReference type="ChEBI" id="CHEBI:30616"/>
    </ligand>
</feature>
<dbReference type="InterPro" id="IPR036830">
    <property type="entry name" value="PP_kinase_middle_dom_sf"/>
</dbReference>
<dbReference type="NCBIfam" id="NF003918">
    <property type="entry name" value="PRK05443.1-2"/>
    <property type="match status" value="1"/>
</dbReference>
<feature type="domain" description="Polyphosphate kinase middle" evidence="9">
    <location>
        <begin position="146"/>
        <end position="328"/>
    </location>
</feature>
<dbReference type="GO" id="GO:0009358">
    <property type="term" value="C:polyphosphate kinase complex"/>
    <property type="evidence" value="ECO:0007669"/>
    <property type="project" value="InterPro"/>
</dbReference>
<reference evidence="13 14" key="1">
    <citation type="submission" date="2018-06" db="EMBL/GenBank/DDBJ databases">
        <authorList>
            <consortium name="Pathogen Informatics"/>
            <person name="Doyle S."/>
        </authorList>
    </citation>
    <scope>NUCLEOTIDE SEQUENCE [LARGE SCALE GENOMIC DNA]</scope>
    <source>
        <strain evidence="13 14">NCTC13291</strain>
    </source>
</reference>
<comment type="cofactor">
    <cofactor evidence="6">
        <name>Mg(2+)</name>
        <dbReference type="ChEBI" id="CHEBI:18420"/>
    </cofactor>
</comment>
<keyword evidence="3 6" id="KW-0547">Nucleotide-binding</keyword>
<dbReference type="Pfam" id="PF17941">
    <property type="entry name" value="PP_kinase_C_1"/>
    <property type="match status" value="1"/>
</dbReference>
<name>A0A379N0G3_9PROT</name>
<feature type="domain" description="Polyphosphate kinase C-terminal" evidence="12">
    <location>
        <begin position="356"/>
        <end position="520"/>
    </location>
</feature>
<dbReference type="GeneID" id="99633422"/>
<dbReference type="InterPro" id="IPR003414">
    <property type="entry name" value="PP_kinase"/>
</dbReference>
<dbReference type="Pfam" id="PF13089">
    <property type="entry name" value="PP_kinase_N"/>
    <property type="match status" value="1"/>
</dbReference>
<dbReference type="SUPFAM" id="SSF56024">
    <property type="entry name" value="Phospholipase D/nuclease"/>
    <property type="match status" value="2"/>
</dbReference>
<feature type="binding site" evidence="6">
    <location>
        <position position="429"/>
    </location>
    <ligand>
        <name>Mg(2+)</name>
        <dbReference type="ChEBI" id="CHEBI:18420"/>
    </ligand>
</feature>
<keyword evidence="2 6" id="KW-0808">Transferase</keyword>
<dbReference type="InterPro" id="IPR025200">
    <property type="entry name" value="PPK_C_dom2"/>
</dbReference>
<dbReference type="PIRSF" id="PIRSF015589">
    <property type="entry name" value="PP_kinase"/>
    <property type="match status" value="1"/>
</dbReference>
<evidence type="ECO:0000313" key="14">
    <source>
        <dbReference type="Proteomes" id="UP000254919"/>
    </source>
</evidence>
<dbReference type="Pfam" id="PF02503">
    <property type="entry name" value="PP_kinase"/>
    <property type="match status" value="1"/>
</dbReference>
<comment type="similarity">
    <text evidence="6 7">Belongs to the polyphosphate kinase 1 (PPK1) family.</text>
</comment>
<dbReference type="NCBIfam" id="TIGR03705">
    <property type="entry name" value="poly_P_kin"/>
    <property type="match status" value="1"/>
</dbReference>
<dbReference type="Gene3D" id="3.30.870.10">
    <property type="entry name" value="Endonuclease Chain A"/>
    <property type="match status" value="2"/>
</dbReference>
<dbReference type="GO" id="GO:0005524">
    <property type="term" value="F:ATP binding"/>
    <property type="evidence" value="ECO:0007669"/>
    <property type="project" value="UniProtKB-KW"/>
</dbReference>
<feature type="region of interest" description="Disordered" evidence="8">
    <location>
        <begin position="709"/>
        <end position="737"/>
    </location>
</feature>
<dbReference type="InterPro" id="IPR024953">
    <property type="entry name" value="PP_kinase_middle"/>
</dbReference>
<accession>A0A379N0G3</accession>
<evidence type="ECO:0000256" key="5">
    <source>
        <dbReference type="ARBA" id="ARBA00022840"/>
    </source>
</evidence>
<dbReference type="RefSeq" id="WP_019461026.1">
    <property type="nucleotide sequence ID" value="NZ_AP031462.1"/>
</dbReference>
<comment type="PTM">
    <text evidence="6 7">An intermediate of this reaction is the autophosphorylated ppk in which a phosphate is covalently linked to a histidine residue through a N-P bond.</text>
</comment>
<keyword evidence="4 6" id="KW-0418">Kinase</keyword>
<organism evidence="13 14">
    <name type="scientific">Roseomonas mucosa</name>
    <dbReference type="NCBI Taxonomy" id="207340"/>
    <lineage>
        <taxon>Bacteria</taxon>
        <taxon>Pseudomonadati</taxon>
        <taxon>Pseudomonadota</taxon>
        <taxon>Alphaproteobacteria</taxon>
        <taxon>Acetobacterales</taxon>
        <taxon>Roseomonadaceae</taxon>
        <taxon>Roseomonas</taxon>
    </lineage>
</organism>
<evidence type="ECO:0000259" key="10">
    <source>
        <dbReference type="Pfam" id="PF13089"/>
    </source>
</evidence>
<evidence type="ECO:0000259" key="12">
    <source>
        <dbReference type="Pfam" id="PF17941"/>
    </source>
</evidence>